<evidence type="ECO:0000313" key="16">
    <source>
        <dbReference type="EMBL" id="KAJ3639254.1"/>
    </source>
</evidence>
<feature type="binding site" description="axial binding residue" evidence="13">
    <location>
        <position position="435"/>
    </location>
    <ligand>
        <name>heme</name>
        <dbReference type="ChEBI" id="CHEBI:30413"/>
    </ligand>
    <ligandPart>
        <name>Fe</name>
        <dbReference type="ChEBI" id="CHEBI:18248"/>
    </ligandPart>
</feature>
<dbReference type="PANTHER" id="PTHR24292:SF100">
    <property type="entry name" value="CYTOCHROME P450 6A16, ISOFORM B-RELATED"/>
    <property type="match status" value="1"/>
</dbReference>
<evidence type="ECO:0008006" key="18">
    <source>
        <dbReference type="Google" id="ProtNLM"/>
    </source>
</evidence>
<dbReference type="PRINTS" id="PR00385">
    <property type="entry name" value="P450"/>
</dbReference>
<dbReference type="PANTHER" id="PTHR24292">
    <property type="entry name" value="CYTOCHROME P450"/>
    <property type="match status" value="1"/>
</dbReference>
<dbReference type="InterPro" id="IPR036396">
    <property type="entry name" value="Cyt_P450_sf"/>
</dbReference>
<evidence type="ECO:0000256" key="14">
    <source>
        <dbReference type="RuleBase" id="RU000461"/>
    </source>
</evidence>
<gene>
    <name evidence="16" type="ORF">Zmor_003934</name>
</gene>
<evidence type="ECO:0000313" key="17">
    <source>
        <dbReference type="Proteomes" id="UP001168821"/>
    </source>
</evidence>
<protein>
    <recommendedName>
        <fullName evidence="18">Cytochrome P450</fullName>
    </recommendedName>
</protein>
<dbReference type="GO" id="GO:0004497">
    <property type="term" value="F:monooxygenase activity"/>
    <property type="evidence" value="ECO:0007669"/>
    <property type="project" value="UniProtKB-KW"/>
</dbReference>
<dbReference type="PRINTS" id="PR00463">
    <property type="entry name" value="EP450I"/>
</dbReference>
<evidence type="ECO:0000256" key="9">
    <source>
        <dbReference type="ARBA" id="ARBA00023002"/>
    </source>
</evidence>
<comment type="subcellular location">
    <subcellularLocation>
        <location evidence="3">Endoplasmic reticulum membrane</location>
        <topology evidence="3">Peripheral membrane protein</topology>
    </subcellularLocation>
    <subcellularLocation>
        <location evidence="2">Microsome membrane</location>
        <topology evidence="2">Peripheral membrane protein</topology>
    </subcellularLocation>
</comment>
<dbReference type="PROSITE" id="PS00086">
    <property type="entry name" value="CYTOCHROME_P450"/>
    <property type="match status" value="1"/>
</dbReference>
<evidence type="ECO:0000256" key="13">
    <source>
        <dbReference type="PIRSR" id="PIRSR602401-1"/>
    </source>
</evidence>
<evidence type="ECO:0000256" key="3">
    <source>
        <dbReference type="ARBA" id="ARBA00004406"/>
    </source>
</evidence>
<evidence type="ECO:0000256" key="10">
    <source>
        <dbReference type="ARBA" id="ARBA00023004"/>
    </source>
</evidence>
<dbReference type="AlphaFoldDB" id="A0AA38HQC8"/>
<dbReference type="EMBL" id="JALNTZ010000011">
    <property type="protein sequence ID" value="KAJ3639254.1"/>
    <property type="molecule type" value="Genomic_DNA"/>
</dbReference>
<dbReference type="Gene3D" id="1.10.630.10">
    <property type="entry name" value="Cytochrome P450"/>
    <property type="match status" value="1"/>
</dbReference>
<dbReference type="Pfam" id="PF00067">
    <property type="entry name" value="p450"/>
    <property type="match status" value="1"/>
</dbReference>
<proteinExistence type="inferred from homology"/>
<evidence type="ECO:0000256" key="7">
    <source>
        <dbReference type="ARBA" id="ARBA00022824"/>
    </source>
</evidence>
<comment type="caution">
    <text evidence="16">The sequence shown here is derived from an EMBL/GenBank/DDBJ whole genome shotgun (WGS) entry which is preliminary data.</text>
</comment>
<feature type="transmembrane region" description="Helical" evidence="15">
    <location>
        <begin position="6"/>
        <end position="26"/>
    </location>
</feature>
<evidence type="ECO:0000256" key="1">
    <source>
        <dbReference type="ARBA" id="ARBA00001971"/>
    </source>
</evidence>
<comment type="similarity">
    <text evidence="4 14">Belongs to the cytochrome P450 family.</text>
</comment>
<comment type="cofactor">
    <cofactor evidence="1 13">
        <name>heme</name>
        <dbReference type="ChEBI" id="CHEBI:30413"/>
    </cofactor>
</comment>
<keyword evidence="15" id="KW-0812">Transmembrane</keyword>
<keyword evidence="9 14" id="KW-0560">Oxidoreductase</keyword>
<dbReference type="InterPro" id="IPR002401">
    <property type="entry name" value="Cyt_P450_E_grp-I"/>
</dbReference>
<dbReference type="InterPro" id="IPR001128">
    <property type="entry name" value="Cyt_P450"/>
</dbReference>
<evidence type="ECO:0000256" key="4">
    <source>
        <dbReference type="ARBA" id="ARBA00010617"/>
    </source>
</evidence>
<keyword evidence="5 13" id="KW-0349">Heme</keyword>
<keyword evidence="7" id="KW-0256">Endoplasmic reticulum</keyword>
<dbReference type="FunFam" id="1.10.630.10:FF:000042">
    <property type="entry name" value="Cytochrome P450"/>
    <property type="match status" value="1"/>
</dbReference>
<dbReference type="GO" id="GO:0016705">
    <property type="term" value="F:oxidoreductase activity, acting on paired donors, with incorporation or reduction of molecular oxygen"/>
    <property type="evidence" value="ECO:0007669"/>
    <property type="project" value="InterPro"/>
</dbReference>
<sequence>MLILSLFLTFTTSACIIFIVIFKWIFQYWHRKKLPFLKPQIPFGNYPDFFKSKENLGMETAQLYAQMKKKGWKHGGIYILTLPIYMFVHLDYLKNVVEDDGHFCDRLLVGNPKIEPLHGHLMNLKGTQWRNMRSKLRPSFTAGKTKMMFDIIKQCQDCLVKKVENLGCVEVEQLCKNFTTDVIGSCAFGLDCKSMQNESSPFKIYCRKVLTKTILSRLKLTFCSIFPRLELLLNVHTIEKDVHDFFMNLAREMTEYREKNGNSRKDFMQSLIEMKKSGSLTVEEIAANSFVFFLAGFETSALVMIWTLYELAKNLEIQERLRDEICDVLEKFGGQISYDALQEMKYFDQVMNETMRKFPPVPFVNRMCTKDYKIPNEDFIIGKGTLVGIPILGIHRDADYFPDPEKFDPGRFSEENKKKMHSCVYIPFGKGPRSCIGMRLGLLESKIGLCGLVRNFRFTVNEKTPDVMPLDPGSLFCSPGAPIWLNLEKCL</sequence>
<keyword evidence="11 14" id="KW-0503">Monooxygenase</keyword>
<dbReference type="Proteomes" id="UP001168821">
    <property type="component" value="Unassembled WGS sequence"/>
</dbReference>
<dbReference type="CDD" id="cd11056">
    <property type="entry name" value="CYP6-like"/>
    <property type="match status" value="1"/>
</dbReference>
<evidence type="ECO:0000256" key="6">
    <source>
        <dbReference type="ARBA" id="ARBA00022723"/>
    </source>
</evidence>
<organism evidence="16 17">
    <name type="scientific">Zophobas morio</name>
    <dbReference type="NCBI Taxonomy" id="2755281"/>
    <lineage>
        <taxon>Eukaryota</taxon>
        <taxon>Metazoa</taxon>
        <taxon>Ecdysozoa</taxon>
        <taxon>Arthropoda</taxon>
        <taxon>Hexapoda</taxon>
        <taxon>Insecta</taxon>
        <taxon>Pterygota</taxon>
        <taxon>Neoptera</taxon>
        <taxon>Endopterygota</taxon>
        <taxon>Coleoptera</taxon>
        <taxon>Polyphaga</taxon>
        <taxon>Cucujiformia</taxon>
        <taxon>Tenebrionidae</taxon>
        <taxon>Zophobas</taxon>
    </lineage>
</organism>
<dbReference type="SUPFAM" id="SSF48264">
    <property type="entry name" value="Cytochrome P450"/>
    <property type="match status" value="1"/>
</dbReference>
<dbReference type="GO" id="GO:0005789">
    <property type="term" value="C:endoplasmic reticulum membrane"/>
    <property type="evidence" value="ECO:0007669"/>
    <property type="project" value="UniProtKB-SubCell"/>
</dbReference>
<keyword evidence="12 15" id="KW-0472">Membrane</keyword>
<evidence type="ECO:0000256" key="11">
    <source>
        <dbReference type="ARBA" id="ARBA00023033"/>
    </source>
</evidence>
<evidence type="ECO:0000256" key="8">
    <source>
        <dbReference type="ARBA" id="ARBA00022848"/>
    </source>
</evidence>
<keyword evidence="15" id="KW-1133">Transmembrane helix</keyword>
<dbReference type="GO" id="GO:0005506">
    <property type="term" value="F:iron ion binding"/>
    <property type="evidence" value="ECO:0007669"/>
    <property type="project" value="InterPro"/>
</dbReference>
<dbReference type="GO" id="GO:0020037">
    <property type="term" value="F:heme binding"/>
    <property type="evidence" value="ECO:0007669"/>
    <property type="project" value="InterPro"/>
</dbReference>
<evidence type="ECO:0000256" key="12">
    <source>
        <dbReference type="ARBA" id="ARBA00023136"/>
    </source>
</evidence>
<dbReference type="InterPro" id="IPR017972">
    <property type="entry name" value="Cyt_P450_CS"/>
</dbReference>
<evidence type="ECO:0000256" key="15">
    <source>
        <dbReference type="SAM" id="Phobius"/>
    </source>
</evidence>
<evidence type="ECO:0000256" key="2">
    <source>
        <dbReference type="ARBA" id="ARBA00004174"/>
    </source>
</evidence>
<keyword evidence="10 13" id="KW-0408">Iron</keyword>
<dbReference type="InterPro" id="IPR050476">
    <property type="entry name" value="Insect_CytP450_Detox"/>
</dbReference>
<name>A0AA38HQC8_9CUCU</name>
<keyword evidence="8" id="KW-0492">Microsome</keyword>
<keyword evidence="17" id="KW-1185">Reference proteome</keyword>
<keyword evidence="6 13" id="KW-0479">Metal-binding</keyword>
<evidence type="ECO:0000256" key="5">
    <source>
        <dbReference type="ARBA" id="ARBA00022617"/>
    </source>
</evidence>
<accession>A0AA38HQC8</accession>
<reference evidence="16" key="1">
    <citation type="journal article" date="2023" name="G3 (Bethesda)">
        <title>Whole genome assemblies of Zophobas morio and Tenebrio molitor.</title>
        <authorList>
            <person name="Kaur S."/>
            <person name="Stinson S.A."/>
            <person name="diCenzo G.C."/>
        </authorList>
    </citation>
    <scope>NUCLEOTIDE SEQUENCE</scope>
    <source>
        <strain evidence="16">QUZm001</strain>
    </source>
</reference>